<name>A0A9X2L2Y9_9BACT</name>
<dbReference type="PANTHER" id="PTHR43031">
    <property type="entry name" value="FAD-DEPENDENT OXIDOREDUCTASE"/>
    <property type="match status" value="1"/>
</dbReference>
<comment type="caution">
    <text evidence="2">The sequence shown here is derived from an EMBL/GenBank/DDBJ whole genome shotgun (WGS) entry which is preliminary data.</text>
</comment>
<organism evidence="2 3">
    <name type="scientific">Gracilimonas sediminicola</name>
    <dbReference type="NCBI Taxonomy" id="2952158"/>
    <lineage>
        <taxon>Bacteria</taxon>
        <taxon>Pseudomonadati</taxon>
        <taxon>Balneolota</taxon>
        <taxon>Balneolia</taxon>
        <taxon>Balneolales</taxon>
        <taxon>Balneolaceae</taxon>
        <taxon>Gracilimonas</taxon>
    </lineage>
</organism>
<dbReference type="Pfam" id="PF00581">
    <property type="entry name" value="Rhodanese"/>
    <property type="match status" value="1"/>
</dbReference>
<dbReference type="InterPro" id="IPR001763">
    <property type="entry name" value="Rhodanese-like_dom"/>
</dbReference>
<keyword evidence="3" id="KW-1185">Reference proteome</keyword>
<protein>
    <submittedName>
        <fullName evidence="2">Rhodanese-like domain-containing protein</fullName>
    </submittedName>
</protein>
<proteinExistence type="predicted"/>
<evidence type="ECO:0000313" key="3">
    <source>
        <dbReference type="Proteomes" id="UP001139125"/>
    </source>
</evidence>
<dbReference type="Gene3D" id="3.40.250.10">
    <property type="entry name" value="Rhodanese-like domain"/>
    <property type="match status" value="1"/>
</dbReference>
<dbReference type="EMBL" id="JANDBC010000001">
    <property type="protein sequence ID" value="MCP9291353.1"/>
    <property type="molecule type" value="Genomic_DNA"/>
</dbReference>
<dbReference type="InterPro" id="IPR036873">
    <property type="entry name" value="Rhodanese-like_dom_sf"/>
</dbReference>
<accession>A0A9X2L2Y9</accession>
<feature type="domain" description="Rhodanese" evidence="1">
    <location>
        <begin position="15"/>
        <end position="104"/>
    </location>
</feature>
<reference evidence="2" key="1">
    <citation type="submission" date="2022-06" db="EMBL/GenBank/DDBJ databases">
        <title>Gracilimonas sp. CAU 1638 isolated from sea sediment.</title>
        <authorList>
            <person name="Kim W."/>
        </authorList>
    </citation>
    <scope>NUCLEOTIDE SEQUENCE</scope>
    <source>
        <strain evidence="2">CAU 1638</strain>
    </source>
</reference>
<gene>
    <name evidence="2" type="ORF">NM125_07135</name>
</gene>
<dbReference type="InterPro" id="IPR050229">
    <property type="entry name" value="GlpE_sulfurtransferase"/>
</dbReference>
<dbReference type="RefSeq" id="WP_255134220.1">
    <property type="nucleotide sequence ID" value="NZ_JANDBC010000001.1"/>
</dbReference>
<dbReference type="SUPFAM" id="SSF52821">
    <property type="entry name" value="Rhodanese/Cell cycle control phosphatase"/>
    <property type="match status" value="1"/>
</dbReference>
<sequence length="106" mass="11990">MKEVTVQELKEKRESNEDFFLLDVREDVEYLVSNLDGEHIPLGQLENRMKEIEDKKSEEVIVMCRSGGRSSKAVSYLENNGFEKVANLKGGMKAWASEIDPSVPVA</sequence>
<evidence type="ECO:0000259" key="1">
    <source>
        <dbReference type="PROSITE" id="PS50206"/>
    </source>
</evidence>
<dbReference type="PANTHER" id="PTHR43031:SF17">
    <property type="entry name" value="SULFURTRANSFERASE YTWF-RELATED"/>
    <property type="match status" value="1"/>
</dbReference>
<evidence type="ECO:0000313" key="2">
    <source>
        <dbReference type="EMBL" id="MCP9291353.1"/>
    </source>
</evidence>
<dbReference type="PROSITE" id="PS50206">
    <property type="entry name" value="RHODANESE_3"/>
    <property type="match status" value="1"/>
</dbReference>
<dbReference type="Proteomes" id="UP001139125">
    <property type="component" value="Unassembled WGS sequence"/>
</dbReference>
<dbReference type="CDD" id="cd00158">
    <property type="entry name" value="RHOD"/>
    <property type="match status" value="1"/>
</dbReference>
<dbReference type="AlphaFoldDB" id="A0A9X2L2Y9"/>
<dbReference type="SMART" id="SM00450">
    <property type="entry name" value="RHOD"/>
    <property type="match status" value="1"/>
</dbReference>